<accession>A0A941BIQ9</accession>
<dbReference type="AlphaFoldDB" id="A0A941BIQ9"/>
<dbReference type="Gene3D" id="1.10.10.10">
    <property type="entry name" value="Winged helix-like DNA-binding domain superfamily/Winged helix DNA-binding domain"/>
    <property type="match status" value="1"/>
</dbReference>
<gene>
    <name evidence="7" type="ORF">J8N05_44230</name>
</gene>
<evidence type="ECO:0000313" key="7">
    <source>
        <dbReference type="EMBL" id="MBQ0855179.1"/>
    </source>
</evidence>
<keyword evidence="8" id="KW-1185">Reference proteome</keyword>
<dbReference type="EMBL" id="JAGPYQ010000002">
    <property type="protein sequence ID" value="MBQ0855179.1"/>
    <property type="molecule type" value="Genomic_DNA"/>
</dbReference>
<dbReference type="InterPro" id="IPR036388">
    <property type="entry name" value="WH-like_DNA-bd_sf"/>
</dbReference>
<keyword evidence="5" id="KW-0804">Transcription</keyword>
<evidence type="ECO:0000259" key="6">
    <source>
        <dbReference type="PROSITE" id="PS50995"/>
    </source>
</evidence>
<dbReference type="GO" id="GO:0003677">
    <property type="term" value="F:DNA binding"/>
    <property type="evidence" value="ECO:0007669"/>
    <property type="project" value="UniProtKB-KW"/>
</dbReference>
<protein>
    <submittedName>
        <fullName evidence="7">MarR family transcriptional regulator</fullName>
    </submittedName>
</protein>
<evidence type="ECO:0000256" key="3">
    <source>
        <dbReference type="ARBA" id="ARBA00023015"/>
    </source>
</evidence>
<dbReference type="SUPFAM" id="SSF46785">
    <property type="entry name" value="Winged helix' DNA-binding domain"/>
    <property type="match status" value="1"/>
</dbReference>
<dbReference type="GO" id="GO:0005737">
    <property type="term" value="C:cytoplasm"/>
    <property type="evidence" value="ECO:0007669"/>
    <property type="project" value="UniProtKB-SubCell"/>
</dbReference>
<keyword evidence="2" id="KW-0963">Cytoplasm</keyword>
<dbReference type="SMART" id="SM00347">
    <property type="entry name" value="HTH_MARR"/>
    <property type="match status" value="1"/>
</dbReference>
<keyword evidence="3" id="KW-0805">Transcription regulation</keyword>
<reference evidence="7 8" key="1">
    <citation type="submission" date="2021-04" db="EMBL/GenBank/DDBJ databases">
        <authorList>
            <person name="Tang X."/>
            <person name="Zhou X."/>
            <person name="Chen X."/>
            <person name="Cernava T."/>
            <person name="Zhang C."/>
        </authorList>
    </citation>
    <scope>NUCLEOTIDE SEQUENCE [LARGE SCALE GENOMIC DNA]</scope>
    <source>
        <strain evidence="7 8">BH-SS-21</strain>
    </source>
</reference>
<dbReference type="InterPro" id="IPR039422">
    <property type="entry name" value="MarR/SlyA-like"/>
</dbReference>
<proteinExistence type="predicted"/>
<dbReference type="InterPro" id="IPR055166">
    <property type="entry name" value="Transc_reg_Sar_Rot_HTH"/>
</dbReference>
<dbReference type="PANTHER" id="PTHR33164">
    <property type="entry name" value="TRANSCRIPTIONAL REGULATOR, MARR FAMILY"/>
    <property type="match status" value="1"/>
</dbReference>
<dbReference type="GO" id="GO:0006950">
    <property type="term" value="P:response to stress"/>
    <property type="evidence" value="ECO:0007669"/>
    <property type="project" value="TreeGrafter"/>
</dbReference>
<dbReference type="FunFam" id="1.10.10.10:FF:000163">
    <property type="entry name" value="MarR family transcriptional regulator"/>
    <property type="match status" value="1"/>
</dbReference>
<dbReference type="PRINTS" id="PR00598">
    <property type="entry name" value="HTHMARR"/>
</dbReference>
<keyword evidence="4" id="KW-0238">DNA-binding</keyword>
<comment type="subcellular location">
    <subcellularLocation>
        <location evidence="1">Cytoplasm</location>
    </subcellularLocation>
</comment>
<dbReference type="PANTHER" id="PTHR33164:SF5">
    <property type="entry name" value="ORGANIC HYDROPEROXIDE RESISTANCE TRANSCRIPTIONAL REGULATOR"/>
    <property type="match status" value="1"/>
</dbReference>
<name>A0A941BIQ9_9ACTN</name>
<sequence>MTGSAIGYGSPRQIEVDHVDHRVRRYAVSTAGAESTQGAAPVAPQGGSLLLEDQLCFALYAASRAVTARYRPLLDELGLTYPQYLVMLALWEQDSISVRDLGTALQLESSTLSPLLKRLEANGLLRRERRAEDERSVALHLTEAGLRLQDRANTVPLAMGDAMALTPEQDATAKHLLRLLTTNVSTT</sequence>
<organism evidence="7 8">
    <name type="scientific">Streptomyces liliiviolaceus</name>
    <dbReference type="NCBI Taxonomy" id="2823109"/>
    <lineage>
        <taxon>Bacteria</taxon>
        <taxon>Bacillati</taxon>
        <taxon>Actinomycetota</taxon>
        <taxon>Actinomycetes</taxon>
        <taxon>Kitasatosporales</taxon>
        <taxon>Streptomycetaceae</taxon>
        <taxon>Streptomyces</taxon>
    </lineage>
</organism>
<dbReference type="InterPro" id="IPR036390">
    <property type="entry name" value="WH_DNA-bd_sf"/>
</dbReference>
<evidence type="ECO:0000256" key="5">
    <source>
        <dbReference type="ARBA" id="ARBA00023163"/>
    </source>
</evidence>
<evidence type="ECO:0000313" key="8">
    <source>
        <dbReference type="Proteomes" id="UP000677413"/>
    </source>
</evidence>
<evidence type="ECO:0000256" key="1">
    <source>
        <dbReference type="ARBA" id="ARBA00004496"/>
    </source>
</evidence>
<comment type="caution">
    <text evidence="7">The sequence shown here is derived from an EMBL/GenBank/DDBJ whole genome shotgun (WGS) entry which is preliminary data.</text>
</comment>
<feature type="domain" description="HTH marR-type" evidence="6">
    <location>
        <begin position="52"/>
        <end position="182"/>
    </location>
</feature>
<evidence type="ECO:0000256" key="4">
    <source>
        <dbReference type="ARBA" id="ARBA00023125"/>
    </source>
</evidence>
<evidence type="ECO:0000256" key="2">
    <source>
        <dbReference type="ARBA" id="ARBA00022490"/>
    </source>
</evidence>
<dbReference type="GO" id="GO:0003700">
    <property type="term" value="F:DNA-binding transcription factor activity"/>
    <property type="evidence" value="ECO:0007669"/>
    <property type="project" value="InterPro"/>
</dbReference>
<dbReference type="InterPro" id="IPR000835">
    <property type="entry name" value="HTH_MarR-typ"/>
</dbReference>
<dbReference type="PROSITE" id="PS50995">
    <property type="entry name" value="HTH_MARR_2"/>
    <property type="match status" value="1"/>
</dbReference>
<dbReference type="Pfam" id="PF22381">
    <property type="entry name" value="Staph_reg_Sar_Rot"/>
    <property type="match status" value="1"/>
</dbReference>
<dbReference type="Proteomes" id="UP000677413">
    <property type="component" value="Unassembled WGS sequence"/>
</dbReference>